<organism evidence="1 2">
    <name type="scientific">Panagrolaimus sp. ES5</name>
    <dbReference type="NCBI Taxonomy" id="591445"/>
    <lineage>
        <taxon>Eukaryota</taxon>
        <taxon>Metazoa</taxon>
        <taxon>Ecdysozoa</taxon>
        <taxon>Nematoda</taxon>
        <taxon>Chromadorea</taxon>
        <taxon>Rhabditida</taxon>
        <taxon>Tylenchina</taxon>
        <taxon>Panagrolaimomorpha</taxon>
        <taxon>Panagrolaimoidea</taxon>
        <taxon>Panagrolaimidae</taxon>
        <taxon>Panagrolaimus</taxon>
    </lineage>
</organism>
<accession>A0AC34FZH7</accession>
<evidence type="ECO:0000313" key="2">
    <source>
        <dbReference type="WBParaSite" id="ES5_v2.g22884.t1"/>
    </source>
</evidence>
<proteinExistence type="predicted"/>
<dbReference type="Proteomes" id="UP000887579">
    <property type="component" value="Unplaced"/>
</dbReference>
<name>A0AC34FZH7_9BILA</name>
<protein>
    <submittedName>
        <fullName evidence="2">Clathrin/coatomer adaptor adaptin-like N-terminal domain-containing protein</fullName>
    </submittedName>
</protein>
<sequence>MLAQKQDPYKLLKIFRACLLKGYDSDVPIKIFKPLILSSLMDDYVAAQKEALRVIAVLAEIKVKHIEKDVVQILIQKFMQSKDTVILSKTLTALAKIISQNSKLRDLAISYNIEDNLF</sequence>
<dbReference type="WBParaSite" id="ES5_v2.g22884.t1">
    <property type="protein sequence ID" value="ES5_v2.g22884.t1"/>
    <property type="gene ID" value="ES5_v2.g22884"/>
</dbReference>
<evidence type="ECO:0000313" key="1">
    <source>
        <dbReference type="Proteomes" id="UP000887579"/>
    </source>
</evidence>
<reference evidence="2" key="1">
    <citation type="submission" date="2022-11" db="UniProtKB">
        <authorList>
            <consortium name="WormBaseParasite"/>
        </authorList>
    </citation>
    <scope>IDENTIFICATION</scope>
</reference>